<dbReference type="Proteomes" id="UP001642409">
    <property type="component" value="Unassembled WGS sequence"/>
</dbReference>
<accession>A0AA86R5S2</accession>
<dbReference type="EMBL" id="CATOUU010001028">
    <property type="protein sequence ID" value="CAI9967671.1"/>
    <property type="molecule type" value="Genomic_DNA"/>
</dbReference>
<comment type="caution">
    <text evidence="2">The sequence shown here is derived from an EMBL/GenBank/DDBJ whole genome shotgun (WGS) entry which is preliminary data.</text>
</comment>
<evidence type="ECO:0000313" key="1">
    <source>
        <dbReference type="EMBL" id="CAI9967669.1"/>
    </source>
</evidence>
<evidence type="ECO:0000313" key="3">
    <source>
        <dbReference type="EMBL" id="CAL6103103.1"/>
    </source>
</evidence>
<protein>
    <submittedName>
        <fullName evidence="3">Hypothetical_protein</fullName>
    </submittedName>
</protein>
<proteinExistence type="predicted"/>
<evidence type="ECO:0000313" key="5">
    <source>
        <dbReference type="Proteomes" id="UP001642409"/>
    </source>
</evidence>
<dbReference type="EMBL" id="CAXDID020000562">
    <property type="protein sequence ID" value="CAL6103103.1"/>
    <property type="molecule type" value="Genomic_DNA"/>
</dbReference>
<gene>
    <name evidence="1" type="ORF">HINF_LOCUS55314</name>
    <name evidence="2" type="ORF">HINF_LOCUS55316</name>
    <name evidence="3" type="ORF">HINF_LOCUS71984</name>
    <name evidence="4" type="ORF">HINF_LOCUS71986</name>
</gene>
<evidence type="ECO:0000313" key="4">
    <source>
        <dbReference type="EMBL" id="CAL6103107.1"/>
    </source>
</evidence>
<dbReference type="AlphaFoldDB" id="A0AA86R5S2"/>
<reference evidence="2" key="1">
    <citation type="submission" date="2023-06" db="EMBL/GenBank/DDBJ databases">
        <authorList>
            <person name="Kurt Z."/>
        </authorList>
    </citation>
    <scope>NUCLEOTIDE SEQUENCE</scope>
</reference>
<sequence length="102" mass="12175">MSPLTNLQPRLCSILKSQTGREVKFPEYQSSNFSNLWETTDVRQWTQTQGVNYYLRQYIRSYIEHIQRQWFRQSRKTLVWNFTSGRASRFGCRLSFPADLSG</sequence>
<dbReference type="EMBL" id="CAXDID020000562">
    <property type="protein sequence ID" value="CAL6103107.1"/>
    <property type="molecule type" value="Genomic_DNA"/>
</dbReference>
<keyword evidence="5" id="KW-1185">Reference proteome</keyword>
<reference evidence="3 5" key="2">
    <citation type="submission" date="2024-07" db="EMBL/GenBank/DDBJ databases">
        <authorList>
            <person name="Akdeniz Z."/>
        </authorList>
    </citation>
    <scope>NUCLEOTIDE SEQUENCE [LARGE SCALE GENOMIC DNA]</scope>
</reference>
<name>A0AA86R5S2_9EUKA</name>
<dbReference type="EMBL" id="CATOUU010001028">
    <property type="protein sequence ID" value="CAI9967669.1"/>
    <property type="molecule type" value="Genomic_DNA"/>
</dbReference>
<evidence type="ECO:0000313" key="2">
    <source>
        <dbReference type="EMBL" id="CAI9967671.1"/>
    </source>
</evidence>
<organism evidence="2">
    <name type="scientific">Hexamita inflata</name>
    <dbReference type="NCBI Taxonomy" id="28002"/>
    <lineage>
        <taxon>Eukaryota</taxon>
        <taxon>Metamonada</taxon>
        <taxon>Diplomonadida</taxon>
        <taxon>Hexamitidae</taxon>
        <taxon>Hexamitinae</taxon>
        <taxon>Hexamita</taxon>
    </lineage>
</organism>